<dbReference type="Pfam" id="PF04055">
    <property type="entry name" value="Radical_SAM"/>
    <property type="match status" value="1"/>
</dbReference>
<evidence type="ECO:0000256" key="6">
    <source>
        <dbReference type="ARBA" id="ARBA00023004"/>
    </source>
</evidence>
<keyword evidence="8 9" id="KW-0143">Chaperone</keyword>
<dbReference type="PROSITE" id="PS51918">
    <property type="entry name" value="RADICAL_SAM"/>
    <property type="match status" value="1"/>
</dbReference>
<dbReference type="PANTHER" id="PTHR13932:SF5">
    <property type="entry name" value="RADICAL S-ADENOSYL METHIONINE DOMAIN-CONTAINING PROTEIN 1, MITOCHONDRIAL"/>
    <property type="match status" value="1"/>
</dbReference>
<evidence type="ECO:0000313" key="25">
    <source>
        <dbReference type="Proteomes" id="UP000443708"/>
    </source>
</evidence>
<evidence type="ECO:0000259" key="10">
    <source>
        <dbReference type="PROSITE" id="PS51918"/>
    </source>
</evidence>
<dbReference type="NCBIfam" id="TIGR00539">
    <property type="entry name" value="hemN_rel"/>
    <property type="match status" value="1"/>
</dbReference>
<dbReference type="SFLD" id="SFLDS00029">
    <property type="entry name" value="Radical_SAM"/>
    <property type="match status" value="1"/>
</dbReference>
<keyword evidence="9" id="KW-0963">Cytoplasm</keyword>
<evidence type="ECO:0000256" key="4">
    <source>
        <dbReference type="ARBA" id="ARBA00022691"/>
    </source>
</evidence>
<dbReference type="AlphaFoldDB" id="A0A0D6HI97"/>
<keyword evidence="14" id="KW-0560">Oxidoreductase</keyword>
<dbReference type="Proteomes" id="UP000442782">
    <property type="component" value="Unassembled WGS sequence"/>
</dbReference>
<comment type="similarity">
    <text evidence="1">Belongs to the anaerobic coproporphyrinogen-III oxidase family. HemW subfamily.</text>
</comment>
<keyword evidence="9" id="KW-0004">4Fe-4S</keyword>
<evidence type="ECO:0000313" key="23">
    <source>
        <dbReference type="Proteomes" id="UP000442782"/>
    </source>
</evidence>
<evidence type="ECO:0000313" key="27">
    <source>
        <dbReference type="Proteomes" id="UP000459702"/>
    </source>
</evidence>
<dbReference type="GO" id="GO:0005737">
    <property type="term" value="C:cytoplasm"/>
    <property type="evidence" value="ECO:0007669"/>
    <property type="project" value="UniProtKB-SubCell"/>
</dbReference>
<dbReference type="EMBL" id="CACTOE010000003">
    <property type="protein sequence ID" value="CAA4086699.1"/>
    <property type="molecule type" value="Genomic_DNA"/>
</dbReference>
<keyword evidence="3 9" id="KW-0349">Heme</keyword>
<dbReference type="Proteomes" id="UP000251686">
    <property type="component" value="Unassembled WGS sequence"/>
</dbReference>
<evidence type="ECO:0000313" key="21">
    <source>
        <dbReference type="Proteomes" id="UP000254116"/>
    </source>
</evidence>
<evidence type="ECO:0000256" key="1">
    <source>
        <dbReference type="ARBA" id="ARBA00006100"/>
    </source>
</evidence>
<evidence type="ECO:0000313" key="19">
    <source>
        <dbReference type="EMBL" id="CAD7354367.1"/>
    </source>
</evidence>
<dbReference type="InterPro" id="IPR004559">
    <property type="entry name" value="HemW-like"/>
</dbReference>
<evidence type="ECO:0000313" key="26">
    <source>
        <dbReference type="Proteomes" id="UP000459586"/>
    </source>
</evidence>
<dbReference type="GO" id="GO:0006779">
    <property type="term" value="P:porphyrin-containing compound biosynthetic process"/>
    <property type="evidence" value="ECO:0007669"/>
    <property type="project" value="InterPro"/>
</dbReference>
<dbReference type="GO" id="GO:0004109">
    <property type="term" value="F:coproporphyrinogen oxidase activity"/>
    <property type="evidence" value="ECO:0007669"/>
    <property type="project" value="InterPro"/>
</dbReference>
<evidence type="ECO:0000313" key="20">
    <source>
        <dbReference type="EMBL" id="SUL35926.1"/>
    </source>
</evidence>
<dbReference type="Pfam" id="PF06969">
    <property type="entry name" value="HemN_C"/>
    <property type="match status" value="1"/>
</dbReference>
<evidence type="ECO:0000256" key="5">
    <source>
        <dbReference type="ARBA" id="ARBA00022723"/>
    </source>
</evidence>
<dbReference type="Proteomes" id="UP000442696">
    <property type="component" value="Unassembled WGS sequence"/>
</dbReference>
<evidence type="ECO:0000313" key="15">
    <source>
        <dbReference type="EMBL" id="CAA6132023.1"/>
    </source>
</evidence>
<dbReference type="OMA" id="HIPWCVR"/>
<evidence type="ECO:0000313" key="17">
    <source>
        <dbReference type="EMBL" id="CAC5791632.1"/>
    </source>
</evidence>
<keyword evidence="5 9" id="KW-0479">Metal-binding</keyword>
<evidence type="ECO:0000313" key="16">
    <source>
        <dbReference type="EMBL" id="CAA6393858.1"/>
    </source>
</evidence>
<dbReference type="EMBL" id="UAUZ02000003">
    <property type="protein sequence ID" value="CAD7354367.1"/>
    <property type="molecule type" value="Genomic_DNA"/>
</dbReference>
<dbReference type="Proteomes" id="UP000443708">
    <property type="component" value="Unassembled WGS sequence"/>
</dbReference>
<dbReference type="EMBL" id="CAIGXB010000004">
    <property type="protein sequence ID" value="CAC5791632.1"/>
    <property type="molecule type" value="Genomic_DNA"/>
</dbReference>
<dbReference type="InterPro" id="IPR058240">
    <property type="entry name" value="rSAM_sf"/>
</dbReference>
<evidence type="ECO:0000256" key="3">
    <source>
        <dbReference type="ARBA" id="ARBA00022617"/>
    </source>
</evidence>
<protein>
    <recommendedName>
        <fullName evidence="2 9">Heme chaperone HemW</fullName>
    </recommendedName>
</protein>
<accession>A0A0D6HI97</accession>
<evidence type="ECO:0000313" key="12">
    <source>
        <dbReference type="EMBL" id="CAA4126518.1"/>
    </source>
</evidence>
<dbReference type="SFLD" id="SFLDG01065">
    <property type="entry name" value="anaerobic_coproporphyrinogen-I"/>
    <property type="match status" value="1"/>
</dbReference>
<dbReference type="Proteomes" id="UP000507112">
    <property type="component" value="Unassembled WGS sequence"/>
</dbReference>
<dbReference type="EMBL" id="UHBY01000003">
    <property type="protein sequence ID" value="SUL35926.1"/>
    <property type="molecule type" value="Genomic_DNA"/>
</dbReference>
<dbReference type="EMBL" id="CACTWD010000026">
    <property type="protein sequence ID" value="CAA4708350.1"/>
    <property type="molecule type" value="Genomic_DNA"/>
</dbReference>
<dbReference type="SFLD" id="SFLDF00288">
    <property type="entry name" value="HemN-like__clustered_with_nucl"/>
    <property type="match status" value="1"/>
</dbReference>
<feature type="domain" description="Radical SAM core" evidence="10">
    <location>
        <begin position="9"/>
        <end position="239"/>
    </location>
</feature>
<reference evidence="22 23" key="2">
    <citation type="submission" date="2019-12" db="EMBL/GenBank/DDBJ databases">
        <authorList>
            <consortium name="Pathogen Informatics"/>
        </authorList>
    </citation>
    <scope>NUCLEOTIDE SEQUENCE [LARGE SCALE GENOMIC DNA]</scope>
    <source>
        <strain evidence="18 29">MOS105</strain>
        <strain evidence="19">NCTC13131</strain>
        <strain evidence="12 25">S040_N01_C01</strain>
        <strain evidence="11 23">S087_N01_C01</strain>
        <strain evidence="17 28">SG160</strain>
        <strain evidence="15 27">T012_N10_C04</strain>
        <strain evidence="13 22">T012_N16_C08</strain>
        <strain evidence="14 24">T065_N03_C06</strain>
        <strain evidence="16 26">T197_A02_C01</strain>
    </source>
</reference>
<dbReference type="PANTHER" id="PTHR13932">
    <property type="entry name" value="COPROPORPHYRINIGEN III OXIDASE"/>
    <property type="match status" value="1"/>
</dbReference>
<keyword evidence="6 9" id="KW-0408">Iron</keyword>
<dbReference type="EMBL" id="CACUNS010000026">
    <property type="protein sequence ID" value="CAA6132023.1"/>
    <property type="molecule type" value="Genomic_DNA"/>
</dbReference>
<evidence type="ECO:0000256" key="9">
    <source>
        <dbReference type="RuleBase" id="RU364116"/>
    </source>
</evidence>
<sequence>MDKKSEKRGIKMTVQSAYIHIPFCVRICTYCDFNKYFIQNQPVDEYLDALITEMSTAKYRILKTMYVGGGTPTALSINQLERLLKAIRDTFTITGEYTFEANPDELTKEKVQLLEKYGVKRISMGVQTFKPELLSVLGRTHNTEDIYTSVLNAKNAGIKSISLDLMYHLPKQTIEDFEQSLDLALDMDIQHISSYGLILEPKTQFYNMYRKGLLKLPNEDLGADMYQLLMSKIEQSPFHQYEISNFALDGHESEHNKVYWFNEEYYGFGAGASGYVDGVRYTNINPVNHYIKAINKESKAILVSNKPSLTERMEEEMFLGLRLNEGVSSSRFKKKFDQSIESVFGQTINNLKEKELIVEKNDVIALTNRGKVIGNEVFEAFLIND</sequence>
<name>A0A0D6HI97_STAAU</name>
<dbReference type="Proteomes" id="UP000505390">
    <property type="component" value="Unassembled WGS sequence"/>
</dbReference>
<dbReference type="InterPro" id="IPR007197">
    <property type="entry name" value="rSAM"/>
</dbReference>
<dbReference type="EMBL" id="CACURZ010000024">
    <property type="protein sequence ID" value="CAA6393858.1"/>
    <property type="molecule type" value="Genomic_DNA"/>
</dbReference>
<dbReference type="InterPro" id="IPR013785">
    <property type="entry name" value="Aldolase_TIM"/>
</dbReference>
<dbReference type="Proteomes" id="UP000459702">
    <property type="component" value="Unassembled WGS sequence"/>
</dbReference>
<evidence type="ECO:0000313" key="29">
    <source>
        <dbReference type="Proteomes" id="UP000507112"/>
    </source>
</evidence>
<evidence type="ECO:0000313" key="22">
    <source>
        <dbReference type="Proteomes" id="UP000442696"/>
    </source>
</evidence>
<dbReference type="SFLD" id="SFLDF00562">
    <property type="entry name" value="HemN-like__clustered_with_heat"/>
    <property type="match status" value="1"/>
</dbReference>
<evidence type="ECO:0000256" key="8">
    <source>
        <dbReference type="ARBA" id="ARBA00023186"/>
    </source>
</evidence>
<keyword evidence="7 9" id="KW-0411">Iron-sulfur</keyword>
<dbReference type="SMART" id="SM00729">
    <property type="entry name" value="Elp3"/>
    <property type="match status" value="1"/>
</dbReference>
<evidence type="ECO:0000313" key="24">
    <source>
        <dbReference type="Proteomes" id="UP000443506"/>
    </source>
</evidence>
<gene>
    <name evidence="14" type="primary">hemN</name>
    <name evidence="19" type="synonym">hemN_1</name>
    <name evidence="20" type="ORF">NCTC10702_02503</name>
    <name evidence="19" type="ORF">NCTC13131_01907</name>
    <name evidence="11" type="ORF">SAMEA1029512_00513</name>
    <name evidence="12" type="ORF">SAMEA1029528_01623</name>
    <name evidence="13" type="ORF">SAMEA2078260_02719</name>
    <name evidence="15" type="ORF">SAMEA2078588_02757</name>
    <name evidence="16" type="ORF">SAMEA2080344_02725</name>
    <name evidence="14" type="ORF">SAMEA2081063_02770</name>
    <name evidence="17" type="ORF">SAMEA4008575_01404</name>
    <name evidence="18" type="ORF">SAMEA70146418_01086</name>
</gene>
<evidence type="ECO:0000256" key="7">
    <source>
        <dbReference type="ARBA" id="ARBA00023014"/>
    </source>
</evidence>
<organism evidence="14 24">
    <name type="scientific">Staphylococcus aureus</name>
    <dbReference type="NCBI Taxonomy" id="1280"/>
    <lineage>
        <taxon>Bacteria</taxon>
        <taxon>Bacillati</taxon>
        <taxon>Bacillota</taxon>
        <taxon>Bacilli</taxon>
        <taxon>Bacillales</taxon>
        <taxon>Staphylococcaceae</taxon>
        <taxon>Staphylococcus</taxon>
    </lineage>
</organism>
<dbReference type="Proteomes" id="UP000443506">
    <property type="component" value="Unassembled WGS sequence"/>
</dbReference>
<proteinExistence type="inferred from homology"/>
<dbReference type="InterPro" id="IPR010723">
    <property type="entry name" value="HemN_C"/>
</dbReference>
<dbReference type="EMBL" id="CACTPI010000006">
    <property type="protein sequence ID" value="CAA4126518.1"/>
    <property type="molecule type" value="Genomic_DNA"/>
</dbReference>
<keyword evidence="4 9" id="KW-0949">S-adenosyl-L-methionine</keyword>
<dbReference type="InterPro" id="IPR034505">
    <property type="entry name" value="Coproporphyrinogen-III_oxidase"/>
</dbReference>
<dbReference type="InterPro" id="IPR006638">
    <property type="entry name" value="Elp3/MiaA/NifB-like_rSAM"/>
</dbReference>
<dbReference type="GO" id="GO:0051539">
    <property type="term" value="F:4 iron, 4 sulfur cluster binding"/>
    <property type="evidence" value="ECO:0007669"/>
    <property type="project" value="UniProtKB-UniRule"/>
</dbReference>
<reference evidence="20 21" key="1">
    <citation type="submission" date="2018-06" db="EMBL/GenBank/DDBJ databases">
        <authorList>
            <consortium name="Pathogen Informatics"/>
            <person name="Doyle S."/>
        </authorList>
    </citation>
    <scope>NUCLEOTIDE SEQUENCE [LARGE SCALE GENOMIC DNA]</scope>
    <source>
        <strain evidence="20 21">NCTC10702</strain>
    </source>
</reference>
<comment type="function">
    <text evidence="9">Probably acts as a heme chaperone, transferring heme to an unknown acceptor. Binds one molecule of heme per monomer, possibly covalently. Binds 1 [4Fe-4S] cluster. The cluster is coordinated with 3 cysteines and an exchangeable S-adenosyl-L-methionine.</text>
</comment>
<dbReference type="EMBL" id="CACTQT010000024">
    <property type="protein sequence ID" value="CAA4400286.1"/>
    <property type="molecule type" value="Genomic_DNA"/>
</dbReference>
<evidence type="ECO:0000313" key="11">
    <source>
        <dbReference type="EMBL" id="CAA4086699.1"/>
    </source>
</evidence>
<evidence type="ECO:0000313" key="28">
    <source>
        <dbReference type="Proteomes" id="UP000505390"/>
    </source>
</evidence>
<dbReference type="EMBL" id="CAIIGD010000003">
    <property type="protein sequence ID" value="CAC8207010.1"/>
    <property type="molecule type" value="Genomic_DNA"/>
</dbReference>
<dbReference type="SFLD" id="SFLDG01082">
    <property type="entry name" value="B12-binding_domain_containing"/>
    <property type="match status" value="1"/>
</dbReference>
<evidence type="ECO:0000313" key="13">
    <source>
        <dbReference type="EMBL" id="CAA4400286.1"/>
    </source>
</evidence>
<dbReference type="CDD" id="cd01335">
    <property type="entry name" value="Radical_SAM"/>
    <property type="match status" value="1"/>
</dbReference>
<dbReference type="GO" id="GO:0046872">
    <property type="term" value="F:metal ion binding"/>
    <property type="evidence" value="ECO:0007669"/>
    <property type="project" value="UniProtKB-UniRule"/>
</dbReference>
<dbReference type="SUPFAM" id="SSF102114">
    <property type="entry name" value="Radical SAM enzymes"/>
    <property type="match status" value="1"/>
</dbReference>
<evidence type="ECO:0000313" key="18">
    <source>
        <dbReference type="EMBL" id="CAC8207010.1"/>
    </source>
</evidence>
<dbReference type="Proteomes" id="UP000254116">
    <property type="component" value="Unassembled WGS sequence"/>
</dbReference>
<dbReference type="Proteomes" id="UP000459586">
    <property type="component" value="Unassembled WGS sequence"/>
</dbReference>
<comment type="subcellular location">
    <subcellularLocation>
        <location evidence="9">Cytoplasm</location>
    </subcellularLocation>
</comment>
<dbReference type="Gene3D" id="3.20.20.70">
    <property type="entry name" value="Aldolase class I"/>
    <property type="match status" value="1"/>
</dbReference>
<evidence type="ECO:0000313" key="14">
    <source>
        <dbReference type="EMBL" id="CAA4708350.1"/>
    </source>
</evidence>
<evidence type="ECO:0000256" key="2">
    <source>
        <dbReference type="ARBA" id="ARBA00017228"/>
    </source>
</evidence>